<feature type="signal peptide" evidence="2">
    <location>
        <begin position="1"/>
        <end position="18"/>
    </location>
</feature>
<keyword evidence="2" id="KW-0732">Signal</keyword>
<organism evidence="3 4">
    <name type="scientific">Effrenium voratum</name>
    <dbReference type="NCBI Taxonomy" id="2562239"/>
    <lineage>
        <taxon>Eukaryota</taxon>
        <taxon>Sar</taxon>
        <taxon>Alveolata</taxon>
        <taxon>Dinophyceae</taxon>
        <taxon>Suessiales</taxon>
        <taxon>Symbiodiniaceae</taxon>
        <taxon>Effrenium</taxon>
    </lineage>
</organism>
<keyword evidence="1" id="KW-0812">Transmembrane</keyword>
<feature type="transmembrane region" description="Helical" evidence="1">
    <location>
        <begin position="522"/>
        <end position="544"/>
    </location>
</feature>
<dbReference type="Proteomes" id="UP001178507">
    <property type="component" value="Unassembled WGS sequence"/>
</dbReference>
<feature type="chain" id="PRO_5041323836" evidence="2">
    <location>
        <begin position="19"/>
        <end position="564"/>
    </location>
</feature>
<name>A0AA36NFT1_9DINO</name>
<proteinExistence type="predicted"/>
<evidence type="ECO:0000256" key="1">
    <source>
        <dbReference type="SAM" id="Phobius"/>
    </source>
</evidence>
<protein>
    <submittedName>
        <fullName evidence="3">Uncharacterized protein</fullName>
    </submittedName>
</protein>
<evidence type="ECO:0000313" key="4">
    <source>
        <dbReference type="Proteomes" id="UP001178507"/>
    </source>
</evidence>
<reference evidence="3" key="1">
    <citation type="submission" date="2023-08" db="EMBL/GenBank/DDBJ databases">
        <authorList>
            <person name="Chen Y."/>
            <person name="Shah S."/>
            <person name="Dougan E. K."/>
            <person name="Thang M."/>
            <person name="Chan C."/>
        </authorList>
    </citation>
    <scope>NUCLEOTIDE SEQUENCE</scope>
</reference>
<sequence>MLRQPLAWAAFLAALTAAERVHQVPPQKLRGEVLPFPDSCDKLKTGSYKVNKSGLQLQDCTISAGTDVKVELKRPLIVHGNLTVRGNATFWSPKYLRNSFQEACLQVDHLTVSGKLVMQRCQNFAADGQGGCLKATSLFMEDGLLDLKHCTSMGEGGGAALGSLHQRAGEMRFTECTSTDLLGGGLYVEDDLTQAGGQLAFKDCHAHQGGGLYAGKASTNGTIRIEGCSADSGGGAIVKSLQQGPAGRFQCHGCKAILPSTSRLSFTFELEGGIGGCLLVYGGILAEGRVEAEEVSASDASAVATWGHATFHTLLASQAQGRAVKVEGRLAVQELTAGPSNWSVEVEAEKMAVKFANCGEVAECSFKVSGKHQNGTDLVWPRCRAGSGIVDTDADADRYVSRGCYTCPGGEFQLQQGVAASCTPCPAIWKCTKNKLQMPKGWMAPVDPEKLRLAELNLTREGRAIQCLSEAACPGGQLPLDLAKPMCSEGRTGVLCAACTAGHYATKGECEKCQEASQEEKVHLWGTAAAVAAIGLGLAGVAWLSRGAVTEYWKQAGGPLGPRF</sequence>
<keyword evidence="4" id="KW-1185">Reference proteome</keyword>
<evidence type="ECO:0000256" key="2">
    <source>
        <dbReference type="SAM" id="SignalP"/>
    </source>
</evidence>
<accession>A0AA36NFT1</accession>
<dbReference type="EMBL" id="CAUJNA010003553">
    <property type="protein sequence ID" value="CAJ1404734.1"/>
    <property type="molecule type" value="Genomic_DNA"/>
</dbReference>
<keyword evidence="1" id="KW-0472">Membrane</keyword>
<comment type="caution">
    <text evidence="3">The sequence shown here is derived from an EMBL/GenBank/DDBJ whole genome shotgun (WGS) entry which is preliminary data.</text>
</comment>
<dbReference type="AlphaFoldDB" id="A0AA36NFT1"/>
<keyword evidence="1" id="KW-1133">Transmembrane helix</keyword>
<gene>
    <name evidence="3" type="ORF">EVOR1521_LOCUS27124</name>
</gene>
<evidence type="ECO:0000313" key="3">
    <source>
        <dbReference type="EMBL" id="CAJ1404734.1"/>
    </source>
</evidence>